<name>A0A644W137_9ZZZZ</name>
<gene>
    <name evidence="3" type="primary">cheD_5</name>
    <name evidence="3" type="ORF">SDC9_43592</name>
</gene>
<sequence>MLYDLKGAGNYIMKYSVDIAMMKVAHSPDQLYCLGLGSCVGVAVYDPVARVGGLLHVLLPAMYEFTSAGKIRTKFADTGIADLVDAVIKSGAARQRLKAKMAGGATMFSIKGAPQNDVIAIGRRNVQSCRDTLKRLGIDLVAQDTGGTKGRTVTFCVETGEFTIRMIDKGEKVI</sequence>
<evidence type="ECO:0000313" key="3">
    <source>
        <dbReference type="EMBL" id="MPL97401.1"/>
    </source>
</evidence>
<keyword evidence="3" id="KW-0675">Receptor</keyword>
<dbReference type="EMBL" id="VSSQ01000554">
    <property type="protein sequence ID" value="MPL97401.1"/>
    <property type="molecule type" value="Genomic_DNA"/>
</dbReference>
<dbReference type="AlphaFoldDB" id="A0A644W137"/>
<dbReference type="CDD" id="cd16352">
    <property type="entry name" value="CheD"/>
    <property type="match status" value="1"/>
</dbReference>
<organism evidence="3">
    <name type="scientific">bioreactor metagenome</name>
    <dbReference type="NCBI Taxonomy" id="1076179"/>
    <lineage>
        <taxon>unclassified sequences</taxon>
        <taxon>metagenomes</taxon>
        <taxon>ecological metagenomes</taxon>
    </lineage>
</organism>
<dbReference type="PANTHER" id="PTHR35147">
    <property type="entry name" value="CHEMORECEPTOR GLUTAMINE DEAMIDASE CHED-RELATED"/>
    <property type="match status" value="1"/>
</dbReference>
<dbReference type="Pfam" id="PF03975">
    <property type="entry name" value="CheD"/>
    <property type="match status" value="1"/>
</dbReference>
<proteinExistence type="inferred from homology"/>
<dbReference type="InterPro" id="IPR011324">
    <property type="entry name" value="Cytotoxic_necrot_fac-like_cat"/>
</dbReference>
<dbReference type="Gene3D" id="3.30.1330.200">
    <property type="match status" value="1"/>
</dbReference>
<evidence type="ECO:0000256" key="1">
    <source>
        <dbReference type="ARBA" id="ARBA00022500"/>
    </source>
</evidence>
<dbReference type="InterPro" id="IPR038592">
    <property type="entry name" value="CheD-like_sf"/>
</dbReference>
<accession>A0A644W137</accession>
<dbReference type="GO" id="GO:0050568">
    <property type="term" value="F:protein-glutamine glutaminase activity"/>
    <property type="evidence" value="ECO:0007669"/>
    <property type="project" value="UniProtKB-EC"/>
</dbReference>
<dbReference type="PANTHER" id="PTHR35147:SF1">
    <property type="entry name" value="CHEMORECEPTOR GLUTAMINE DEAMIDASE CHED-RELATED"/>
    <property type="match status" value="1"/>
</dbReference>
<reference evidence="3" key="1">
    <citation type="submission" date="2019-08" db="EMBL/GenBank/DDBJ databases">
        <authorList>
            <person name="Kucharzyk K."/>
            <person name="Murdoch R.W."/>
            <person name="Higgins S."/>
            <person name="Loffler F."/>
        </authorList>
    </citation>
    <scope>NUCLEOTIDE SEQUENCE</scope>
</reference>
<comment type="caution">
    <text evidence="3">The sequence shown here is derived from an EMBL/GenBank/DDBJ whole genome shotgun (WGS) entry which is preliminary data.</text>
</comment>
<dbReference type="InterPro" id="IPR005659">
    <property type="entry name" value="Chemorcpt_Glu_NH3ase_CheD"/>
</dbReference>
<dbReference type="GO" id="GO:0006935">
    <property type="term" value="P:chemotaxis"/>
    <property type="evidence" value="ECO:0007669"/>
    <property type="project" value="UniProtKB-KW"/>
</dbReference>
<dbReference type="EC" id="3.5.1.44" evidence="3"/>
<dbReference type="SUPFAM" id="SSF64438">
    <property type="entry name" value="CNF1/YfiH-like putative cysteine hydrolases"/>
    <property type="match status" value="1"/>
</dbReference>
<dbReference type="HAMAP" id="MF_01440">
    <property type="entry name" value="CheD"/>
    <property type="match status" value="1"/>
</dbReference>
<keyword evidence="2 3" id="KW-0378">Hydrolase</keyword>
<keyword evidence="1" id="KW-0145">Chemotaxis</keyword>
<protein>
    <submittedName>
        <fullName evidence="3">Chemoreceptor glutamine deamidase CheD</fullName>
        <ecNumber evidence="3">3.5.1.44</ecNumber>
    </submittedName>
</protein>
<evidence type="ECO:0000256" key="2">
    <source>
        <dbReference type="ARBA" id="ARBA00022801"/>
    </source>
</evidence>